<keyword evidence="8" id="KW-1185">Reference proteome</keyword>
<dbReference type="GO" id="GO:0006865">
    <property type="term" value="P:amino acid transport"/>
    <property type="evidence" value="ECO:0007669"/>
    <property type="project" value="UniProtKB-KW"/>
</dbReference>
<sequence length="381" mass="40109">MKLTRREFSAGLAAGLAAPALIGSARAQGATIKIGMCAPVTGPAAESGGYAVKGAKLALEAVNKAGGILGKQGELIVEDDQTTNPGIVLAFSKLAAQSDIVGFLGSIRSTQVHAMAPDVLKLGKPVMIGGTDPNLTHMGNKWLFRFRPNDSYSGRVIAEYGVSTLGKKKWAVLHSTDAFGTAGGKALTEALTKAGAPPVLDQGYANQSQDFTPVVLAIKQSGADILGSYFTFENDLGIFARQLRQLGVNIPWVGSPSIVNITALKLAGPALYNTFGVADYAEDSSEASKAFGKLYRDAVKVAPDNQSSWTFDAITVLAAGINKAGSTEPEKIREAILSIKKFPGAEGEYNFDQNGDGLHGYNIVKNEKGSILFDKHIEFND</sequence>
<dbReference type="InterPro" id="IPR028082">
    <property type="entry name" value="Peripla_BP_I"/>
</dbReference>
<evidence type="ECO:0000313" key="6">
    <source>
        <dbReference type="EMBL" id="NVI44124.1"/>
    </source>
</evidence>
<dbReference type="PRINTS" id="PR00337">
    <property type="entry name" value="LEUILEVALBP"/>
</dbReference>
<dbReference type="AlphaFoldDB" id="A0A973VYV1"/>
<dbReference type="InterPro" id="IPR028081">
    <property type="entry name" value="Leu-bd"/>
</dbReference>
<dbReference type="EMBL" id="CP147711">
    <property type="protein sequence ID" value="WXC77820.1"/>
    <property type="molecule type" value="Genomic_DNA"/>
</dbReference>
<dbReference type="Gene3D" id="3.40.50.2300">
    <property type="match status" value="2"/>
</dbReference>
<reference evidence="7" key="2">
    <citation type="journal article" date="2021" name="Int. J. Syst. Evol. Microbiol.">
        <title>Bradyrhizobium septentrionale sp. nov. (sv. septentrionale) and Bradyrhizobium quebecense sp. nov. (sv. septentrionale) associated with legumes native to Canada possess rearranged symbiosis genes and numerous insertion sequences.</title>
        <authorList>
            <person name="Bromfield E.S.P."/>
            <person name="Cloutier S."/>
        </authorList>
    </citation>
    <scope>NUCLEOTIDE SEQUENCE</scope>
    <source>
        <strain evidence="7">5S5</strain>
    </source>
</reference>
<keyword evidence="3" id="KW-0732">Signal</keyword>
<gene>
    <name evidence="6" type="ORF">HAP48_014460</name>
    <name evidence="7" type="ORF">WDK88_30960</name>
</gene>
<dbReference type="InterPro" id="IPR051010">
    <property type="entry name" value="BCAA_transport"/>
</dbReference>
<feature type="domain" description="Leucine-binding protein" evidence="5">
    <location>
        <begin position="31"/>
        <end position="365"/>
    </location>
</feature>
<keyword evidence="4" id="KW-0029">Amino-acid transport</keyword>
<comment type="similarity">
    <text evidence="1">Belongs to the leucine-binding protein family.</text>
</comment>
<dbReference type="SUPFAM" id="SSF53822">
    <property type="entry name" value="Periplasmic binding protein-like I"/>
    <property type="match status" value="1"/>
</dbReference>
<organism evidence="6">
    <name type="scientific">Bradyrhizobium septentrionale</name>
    <dbReference type="NCBI Taxonomy" id="1404411"/>
    <lineage>
        <taxon>Bacteria</taxon>
        <taxon>Pseudomonadati</taxon>
        <taxon>Pseudomonadota</taxon>
        <taxon>Alphaproteobacteria</taxon>
        <taxon>Hyphomicrobiales</taxon>
        <taxon>Nitrobacteraceae</taxon>
        <taxon>Bradyrhizobium</taxon>
    </lineage>
</organism>
<keyword evidence="2" id="KW-0813">Transport</keyword>
<evidence type="ECO:0000256" key="3">
    <source>
        <dbReference type="ARBA" id="ARBA00022729"/>
    </source>
</evidence>
<dbReference type="EMBL" id="JAAOLE020000001">
    <property type="protein sequence ID" value="NVI44124.1"/>
    <property type="molecule type" value="Genomic_DNA"/>
</dbReference>
<proteinExistence type="inferred from homology"/>
<evidence type="ECO:0000259" key="5">
    <source>
        <dbReference type="Pfam" id="PF13458"/>
    </source>
</evidence>
<dbReference type="Proteomes" id="UP001432046">
    <property type="component" value="Chromosome"/>
</dbReference>
<dbReference type="PANTHER" id="PTHR30483:SF6">
    <property type="entry name" value="PERIPLASMIC BINDING PROTEIN OF ABC TRANSPORTER FOR NATURAL AMINO ACIDS"/>
    <property type="match status" value="1"/>
</dbReference>
<dbReference type="RefSeq" id="WP_166203680.1">
    <property type="nucleotide sequence ID" value="NZ_CP088285.1"/>
</dbReference>
<evidence type="ECO:0000256" key="1">
    <source>
        <dbReference type="ARBA" id="ARBA00010062"/>
    </source>
</evidence>
<reference evidence="7" key="3">
    <citation type="submission" date="2024-03" db="EMBL/GenBank/DDBJ databases">
        <authorList>
            <person name="Bromfield E.S.P."/>
            <person name="Cloutier S."/>
        </authorList>
    </citation>
    <scope>NUCLEOTIDE SEQUENCE</scope>
    <source>
        <strain evidence="7">5S5</strain>
    </source>
</reference>
<reference evidence="6" key="1">
    <citation type="submission" date="2020-06" db="EMBL/GenBank/DDBJ databases">
        <title>Whole Genome Sequence of Bradyrhizobium sp. Strain 1S1.</title>
        <authorList>
            <person name="Bromfield E.S.P."/>
            <person name="Cloutier S."/>
        </authorList>
    </citation>
    <scope>NUCLEOTIDE SEQUENCE [LARGE SCALE GENOMIC DNA]</scope>
    <source>
        <strain evidence="6">1S1</strain>
    </source>
</reference>
<evidence type="ECO:0000313" key="7">
    <source>
        <dbReference type="EMBL" id="WXC77820.1"/>
    </source>
</evidence>
<dbReference type="Pfam" id="PF13458">
    <property type="entry name" value="Peripla_BP_6"/>
    <property type="match status" value="1"/>
</dbReference>
<evidence type="ECO:0000256" key="4">
    <source>
        <dbReference type="ARBA" id="ARBA00022970"/>
    </source>
</evidence>
<protein>
    <submittedName>
        <fullName evidence="6">ABC transporter substrate-binding protein</fullName>
    </submittedName>
</protein>
<dbReference type="InterPro" id="IPR006311">
    <property type="entry name" value="TAT_signal"/>
</dbReference>
<name>A0A973VYV1_9BRAD</name>
<evidence type="ECO:0000256" key="2">
    <source>
        <dbReference type="ARBA" id="ARBA00022448"/>
    </source>
</evidence>
<dbReference type="PROSITE" id="PS51318">
    <property type="entry name" value="TAT"/>
    <property type="match status" value="1"/>
</dbReference>
<accession>A0A973VYV1</accession>
<dbReference type="PANTHER" id="PTHR30483">
    <property type="entry name" value="LEUCINE-SPECIFIC-BINDING PROTEIN"/>
    <property type="match status" value="1"/>
</dbReference>
<evidence type="ECO:0000313" key="8">
    <source>
        <dbReference type="Proteomes" id="UP001432046"/>
    </source>
</evidence>
<dbReference type="InterPro" id="IPR000709">
    <property type="entry name" value="Leu_Ile_Val-bd"/>
</dbReference>